<feature type="region of interest" description="Disordered" evidence="1">
    <location>
        <begin position="364"/>
        <end position="386"/>
    </location>
</feature>
<feature type="compositionally biased region" description="Basic and acidic residues" evidence="1">
    <location>
        <begin position="118"/>
        <end position="140"/>
    </location>
</feature>
<comment type="caution">
    <text evidence="2">The sequence shown here is derived from an EMBL/GenBank/DDBJ whole genome shotgun (WGS) entry which is preliminary data.</text>
</comment>
<evidence type="ECO:0000313" key="3">
    <source>
        <dbReference type="Proteomes" id="UP001342314"/>
    </source>
</evidence>
<feature type="compositionally biased region" description="Polar residues" evidence="1">
    <location>
        <begin position="277"/>
        <end position="289"/>
    </location>
</feature>
<feature type="region of interest" description="Disordered" evidence="1">
    <location>
        <begin position="416"/>
        <end position="465"/>
    </location>
</feature>
<evidence type="ECO:0008006" key="4">
    <source>
        <dbReference type="Google" id="ProtNLM"/>
    </source>
</evidence>
<feature type="compositionally biased region" description="Basic and acidic residues" evidence="1">
    <location>
        <begin position="200"/>
        <end position="215"/>
    </location>
</feature>
<feature type="compositionally biased region" description="Low complexity" evidence="1">
    <location>
        <begin position="231"/>
        <end position="241"/>
    </location>
</feature>
<feature type="region of interest" description="Disordered" evidence="1">
    <location>
        <begin position="1"/>
        <end position="34"/>
    </location>
</feature>
<feature type="region of interest" description="Disordered" evidence="1">
    <location>
        <begin position="49"/>
        <end position="81"/>
    </location>
</feature>
<proteinExistence type="predicted"/>
<feature type="compositionally biased region" description="Basic and acidic residues" evidence="1">
    <location>
        <begin position="364"/>
        <end position="375"/>
    </location>
</feature>
<feature type="region of interest" description="Disordered" evidence="1">
    <location>
        <begin position="113"/>
        <end position="292"/>
    </location>
</feature>
<feature type="compositionally biased region" description="Polar residues" evidence="1">
    <location>
        <begin position="456"/>
        <end position="465"/>
    </location>
</feature>
<gene>
    <name evidence="2" type="ORF">Rhopal_007304-T1</name>
</gene>
<feature type="compositionally biased region" description="Polar residues" evidence="1">
    <location>
        <begin position="50"/>
        <end position="59"/>
    </location>
</feature>
<dbReference type="AlphaFoldDB" id="A0AAV5GXP0"/>
<name>A0AAV5GXP0_9BASI</name>
<evidence type="ECO:0000256" key="1">
    <source>
        <dbReference type="SAM" id="MobiDB-lite"/>
    </source>
</evidence>
<feature type="compositionally biased region" description="Low complexity" evidence="1">
    <location>
        <begin position="20"/>
        <end position="34"/>
    </location>
</feature>
<accession>A0AAV5GXP0</accession>
<evidence type="ECO:0000313" key="2">
    <source>
        <dbReference type="EMBL" id="GJN94230.1"/>
    </source>
</evidence>
<protein>
    <recommendedName>
        <fullName evidence="4">Proteophosphoglycan ppg4</fullName>
    </recommendedName>
</protein>
<organism evidence="2 3">
    <name type="scientific">Rhodotorula paludigena</name>
    <dbReference type="NCBI Taxonomy" id="86838"/>
    <lineage>
        <taxon>Eukaryota</taxon>
        <taxon>Fungi</taxon>
        <taxon>Dikarya</taxon>
        <taxon>Basidiomycota</taxon>
        <taxon>Pucciniomycotina</taxon>
        <taxon>Microbotryomycetes</taxon>
        <taxon>Sporidiobolales</taxon>
        <taxon>Sporidiobolaceae</taxon>
        <taxon>Rhodotorula</taxon>
    </lineage>
</organism>
<dbReference type="EMBL" id="BQKY01000016">
    <property type="protein sequence ID" value="GJN94230.1"/>
    <property type="molecule type" value="Genomic_DNA"/>
</dbReference>
<reference evidence="2 3" key="1">
    <citation type="submission" date="2021-12" db="EMBL/GenBank/DDBJ databases">
        <title>High titer production of polyol ester of fatty acids by Rhodotorula paludigena BS15 towards product separation-free biomass refinery.</title>
        <authorList>
            <person name="Mano J."/>
            <person name="Ono H."/>
            <person name="Tanaka T."/>
            <person name="Naito K."/>
            <person name="Sushida H."/>
            <person name="Ike M."/>
            <person name="Tokuyasu K."/>
            <person name="Kitaoka M."/>
        </authorList>
    </citation>
    <scope>NUCLEOTIDE SEQUENCE [LARGE SCALE GENOMIC DNA]</scope>
    <source>
        <strain evidence="2 3">BS15</strain>
    </source>
</reference>
<dbReference type="Proteomes" id="UP001342314">
    <property type="component" value="Unassembled WGS sequence"/>
</dbReference>
<feature type="compositionally biased region" description="Low complexity" evidence="1">
    <location>
        <begin position="1"/>
        <end position="13"/>
    </location>
</feature>
<sequence length="465" mass="50422">MPSRFPFLRRSSSATDVNDFPAAPSSTSSFFSPGSRAVPLLKSRKLLANPSASASTNDLPSLVAQPGPPSASPRPTRAPTFELGAAGALGPKAGARLLASQEAQRAIQLAADAQTDDFDMHERLERDELTGDRAVSRDAKVQTQQGRRVQHSSSGSRSGSGSSAAIRRVPVPALDDVALVDMGAQQRSHRETSLQQLTRRASEEEREGRDAEAARRRNASLSKASVAGLGSPFASPAAHAPPNKPARRPPIAGLNRAGDADEQGGRVLSAGGPSAPRQRTASGGSTASVSKDMVLAQLGEAVRRERKKAEMYERECEQGQKELAEITTNLDVLREKFETILMQQQQTMSNLRAEIDEMQDELERANDLDNDEKPQKRSPLAFRRGRSLKRRVDEHVATYDTVANVQVAKPPLPRSALSLATLPTPNDPRDLRRHQSKLSESRTIPTRSAERRLHPRQSSARYSPA</sequence>
<keyword evidence="3" id="KW-1185">Reference proteome</keyword>
<feature type="compositionally biased region" description="Low complexity" evidence="1">
    <location>
        <begin position="152"/>
        <end position="163"/>
    </location>
</feature>